<keyword evidence="3 5" id="KW-1133">Transmembrane helix</keyword>
<keyword evidence="2 5" id="KW-0812">Transmembrane</keyword>
<evidence type="ECO:0000256" key="4">
    <source>
        <dbReference type="ARBA" id="ARBA00023136"/>
    </source>
</evidence>
<dbReference type="CDD" id="cd03386">
    <property type="entry name" value="PAP2_Aur1_like"/>
    <property type="match status" value="1"/>
</dbReference>
<comment type="caution">
    <text evidence="7">The sequence shown here is derived from an EMBL/GenBank/DDBJ whole genome shotgun (WGS) entry which is preliminary data.</text>
</comment>
<feature type="transmembrane region" description="Helical" evidence="5">
    <location>
        <begin position="73"/>
        <end position="94"/>
    </location>
</feature>
<proteinExistence type="predicted"/>
<evidence type="ECO:0000313" key="7">
    <source>
        <dbReference type="EMBL" id="RSL64256.1"/>
    </source>
</evidence>
<reference evidence="7 8" key="1">
    <citation type="submission" date="2017-06" db="EMBL/GenBank/DDBJ databases">
        <title>Comparative genomic analysis of Ambrosia Fusariam Clade fungi.</title>
        <authorList>
            <person name="Stajich J.E."/>
            <person name="Carrillo J."/>
            <person name="Kijimoto T."/>
            <person name="Eskalen A."/>
            <person name="O'Donnell K."/>
            <person name="Kasson M."/>
        </authorList>
    </citation>
    <scope>NUCLEOTIDE SEQUENCE [LARGE SCALE GENOMIC DNA]</scope>
    <source>
        <strain evidence="7 8">NRRL62584</strain>
    </source>
</reference>
<feature type="transmembrane region" description="Helical" evidence="5">
    <location>
        <begin position="295"/>
        <end position="323"/>
    </location>
</feature>
<keyword evidence="4 5" id="KW-0472">Membrane</keyword>
<evidence type="ECO:0000313" key="8">
    <source>
        <dbReference type="Proteomes" id="UP000288168"/>
    </source>
</evidence>
<sequence length="361" mass="41429">MPDNLKNVVEPAFIVLAFTAGCLINRRRNDRKDYSDCLEDDIEAGEGYVDSPPLKPSLLAQPEPSVRRRAPNLVFVLLSKFFNTFPFLIEIWYWNMTYWCVHYHILKYGTNVCRIYQGLRAFSARMIAGNEAIFTRAQEHALSILDLENLFGIDIEQRFQSYVMTQQAWLMPYLARIYYSHISLGVCFLVYIYTYLPPSTFRRIRRTIAADNAIAFVIVTVWRCSPPRLLPQEYGFVDILHSKAGGANAWNNNRFQLTIAAMPSLHFGTALFFAVCMCRFSPHRFMRVLAPLWPAAMIVTIVATANHFLTDAFIGALVPLLGWRYNRMVLILKPVQDFVFAPLISRLDLVDPNARVVPKAL</sequence>
<dbReference type="OrthoDB" id="2566866at2759"/>
<dbReference type="PANTHER" id="PTHR31310">
    <property type="match status" value="1"/>
</dbReference>
<evidence type="ECO:0000256" key="5">
    <source>
        <dbReference type="SAM" id="Phobius"/>
    </source>
</evidence>
<dbReference type="EMBL" id="NKCI01000034">
    <property type="protein sequence ID" value="RSL64256.1"/>
    <property type="molecule type" value="Genomic_DNA"/>
</dbReference>
<keyword evidence="8" id="KW-1185">Reference proteome</keyword>
<dbReference type="Pfam" id="PF14378">
    <property type="entry name" value="PAP2_3"/>
    <property type="match status" value="1"/>
</dbReference>
<dbReference type="PROSITE" id="PS51257">
    <property type="entry name" value="PROKAR_LIPOPROTEIN"/>
    <property type="match status" value="1"/>
</dbReference>
<feature type="transmembrane region" description="Helical" evidence="5">
    <location>
        <begin position="177"/>
        <end position="196"/>
    </location>
</feature>
<name>A0A428QG42_9HYPO</name>
<evidence type="ECO:0000256" key="1">
    <source>
        <dbReference type="ARBA" id="ARBA00004141"/>
    </source>
</evidence>
<feature type="transmembrane region" description="Helical" evidence="5">
    <location>
        <begin position="257"/>
        <end position="275"/>
    </location>
</feature>
<protein>
    <recommendedName>
        <fullName evidence="6">Inositolphosphotransferase Aur1/Ipt1 domain-containing protein</fullName>
    </recommendedName>
</protein>
<comment type="subcellular location">
    <subcellularLocation>
        <location evidence="1">Membrane</location>
        <topology evidence="1">Multi-pass membrane protein</topology>
    </subcellularLocation>
</comment>
<dbReference type="AlphaFoldDB" id="A0A428QG42"/>
<organism evidence="7 8">
    <name type="scientific">Fusarium duplospermum</name>
    <dbReference type="NCBI Taxonomy" id="1325734"/>
    <lineage>
        <taxon>Eukaryota</taxon>
        <taxon>Fungi</taxon>
        <taxon>Dikarya</taxon>
        <taxon>Ascomycota</taxon>
        <taxon>Pezizomycotina</taxon>
        <taxon>Sordariomycetes</taxon>
        <taxon>Hypocreomycetidae</taxon>
        <taxon>Hypocreales</taxon>
        <taxon>Nectriaceae</taxon>
        <taxon>Fusarium</taxon>
        <taxon>Fusarium solani species complex</taxon>
    </lineage>
</organism>
<dbReference type="PANTHER" id="PTHR31310:SF16">
    <property type="entry name" value="INOSITOLPHOSPHOTRANSFERASE AUR1_IPT1 DOMAIN-CONTAINING PROTEIN"/>
    <property type="match status" value="1"/>
</dbReference>
<evidence type="ECO:0000256" key="2">
    <source>
        <dbReference type="ARBA" id="ARBA00022692"/>
    </source>
</evidence>
<dbReference type="GO" id="GO:0016020">
    <property type="term" value="C:membrane"/>
    <property type="evidence" value="ECO:0007669"/>
    <property type="project" value="UniProtKB-SubCell"/>
</dbReference>
<feature type="transmembrane region" description="Helical" evidence="5">
    <location>
        <begin position="6"/>
        <end position="24"/>
    </location>
</feature>
<evidence type="ECO:0000256" key="3">
    <source>
        <dbReference type="ARBA" id="ARBA00022989"/>
    </source>
</evidence>
<dbReference type="InterPro" id="IPR052185">
    <property type="entry name" value="IPC_Synthase-Related"/>
</dbReference>
<feature type="domain" description="Inositolphosphotransferase Aur1/Ipt1" evidence="6">
    <location>
        <begin position="143"/>
        <end position="322"/>
    </location>
</feature>
<evidence type="ECO:0000259" key="6">
    <source>
        <dbReference type="Pfam" id="PF14378"/>
    </source>
</evidence>
<gene>
    <name evidence="7" type="ORF">CEP54_004767</name>
</gene>
<accession>A0A428QG42</accession>
<dbReference type="InterPro" id="IPR026841">
    <property type="entry name" value="Aur1/Ipt1"/>
</dbReference>
<dbReference type="Proteomes" id="UP000288168">
    <property type="component" value="Unassembled WGS sequence"/>
</dbReference>